<dbReference type="Proteomes" id="UP001060215">
    <property type="component" value="Chromosome 6"/>
</dbReference>
<sequence length="74" mass="8255">MSVKDEDLELLADSFPYFKELVLVCCDGFGTSGLAVIANKCSNWIWFAPSFWSPQLHPTTGGTVKGQTAWWVWA</sequence>
<gene>
    <name evidence="1" type="ORF">LOK49_LG03G03616</name>
</gene>
<name>A0ACC0IGG2_9ERIC</name>
<dbReference type="EMBL" id="CM045763">
    <property type="protein sequence ID" value="KAI8024421.1"/>
    <property type="molecule type" value="Genomic_DNA"/>
</dbReference>
<keyword evidence="2" id="KW-1185">Reference proteome</keyword>
<protein>
    <submittedName>
        <fullName evidence="1">Transport inhibitor response 1-like protein</fullName>
    </submittedName>
</protein>
<comment type="caution">
    <text evidence="1">The sequence shown here is derived from an EMBL/GenBank/DDBJ whole genome shotgun (WGS) entry which is preliminary data.</text>
</comment>
<evidence type="ECO:0000313" key="2">
    <source>
        <dbReference type="Proteomes" id="UP001060215"/>
    </source>
</evidence>
<accession>A0ACC0IGG2</accession>
<reference evidence="1 2" key="1">
    <citation type="journal article" date="2022" name="Plant J.">
        <title>Chromosome-level genome of Camellia lanceoleosa provides a valuable resource for understanding genome evolution and self-incompatibility.</title>
        <authorList>
            <person name="Gong W."/>
            <person name="Xiao S."/>
            <person name="Wang L."/>
            <person name="Liao Z."/>
            <person name="Chang Y."/>
            <person name="Mo W."/>
            <person name="Hu G."/>
            <person name="Li W."/>
            <person name="Zhao G."/>
            <person name="Zhu H."/>
            <person name="Hu X."/>
            <person name="Ji K."/>
            <person name="Xiang X."/>
            <person name="Song Q."/>
            <person name="Yuan D."/>
            <person name="Jin S."/>
            <person name="Zhang L."/>
        </authorList>
    </citation>
    <scope>NUCLEOTIDE SEQUENCE [LARGE SCALE GENOMIC DNA]</scope>
    <source>
        <strain evidence="1">SQ_2022a</strain>
    </source>
</reference>
<proteinExistence type="predicted"/>
<organism evidence="1 2">
    <name type="scientific">Camellia lanceoleosa</name>
    <dbReference type="NCBI Taxonomy" id="1840588"/>
    <lineage>
        <taxon>Eukaryota</taxon>
        <taxon>Viridiplantae</taxon>
        <taxon>Streptophyta</taxon>
        <taxon>Embryophyta</taxon>
        <taxon>Tracheophyta</taxon>
        <taxon>Spermatophyta</taxon>
        <taxon>Magnoliopsida</taxon>
        <taxon>eudicotyledons</taxon>
        <taxon>Gunneridae</taxon>
        <taxon>Pentapetalae</taxon>
        <taxon>asterids</taxon>
        <taxon>Ericales</taxon>
        <taxon>Theaceae</taxon>
        <taxon>Camellia</taxon>
    </lineage>
</organism>
<evidence type="ECO:0000313" key="1">
    <source>
        <dbReference type="EMBL" id="KAI8024421.1"/>
    </source>
</evidence>